<organism evidence="1 2">
    <name type="scientific">Escherichia coli H386</name>
    <dbReference type="NCBI Taxonomy" id="656397"/>
    <lineage>
        <taxon>Bacteria</taxon>
        <taxon>Pseudomonadati</taxon>
        <taxon>Pseudomonadota</taxon>
        <taxon>Gammaproteobacteria</taxon>
        <taxon>Enterobacterales</taxon>
        <taxon>Enterobacteriaceae</taxon>
        <taxon>Escherichia</taxon>
    </lineage>
</organism>
<dbReference type="Pfam" id="PF12843">
    <property type="entry name" value="QSregVF_b"/>
    <property type="match status" value="1"/>
</dbReference>
<protein>
    <submittedName>
        <fullName evidence="1">Putative cytoplasmic protein</fullName>
    </submittedName>
</protein>
<reference evidence="1 2" key="1">
    <citation type="submission" date="2010-04" db="EMBL/GenBank/DDBJ databases">
        <title>The Genome Sequence of Escherichia coli H386.</title>
        <authorList>
            <consortium name="The Broad Institute Genome Sequencing Platform"/>
            <consortium name="The Broad Institute Genome Sequencing Center for Infectious Disease"/>
            <person name="Feldgarden M."/>
            <person name="Gordon D.M."/>
            <person name="Johnson J.R."/>
            <person name="Johnston B.D."/>
            <person name="Young S."/>
            <person name="Zeng Q."/>
            <person name="Koehrsen M."/>
            <person name="Alvarado L."/>
            <person name="Berlin A.M."/>
            <person name="Borenstein D."/>
            <person name="Chapman S.B."/>
            <person name="Chen Z."/>
            <person name="Engels R."/>
            <person name="Freedman E."/>
            <person name="Gellesch M."/>
            <person name="Goldberg J."/>
            <person name="Griggs A."/>
            <person name="Gujja S."/>
            <person name="Heilman E.R."/>
            <person name="Heiman D.I."/>
            <person name="Hepburn T.A."/>
            <person name="Howarth C."/>
            <person name="Jen D."/>
            <person name="Larson L."/>
            <person name="Mehta T."/>
            <person name="Park D."/>
            <person name="Pearson M."/>
            <person name="Richards J."/>
            <person name="Roberts A."/>
            <person name="Saif S."/>
            <person name="Shea T.D."/>
            <person name="Shenoy N."/>
            <person name="Sisk P."/>
            <person name="Stolte C."/>
            <person name="Sykes S.N."/>
            <person name="Walk T."/>
            <person name="White J."/>
            <person name="Yandava C."/>
            <person name="Haas B."/>
            <person name="Henn M.R."/>
            <person name="Nusbaum C."/>
            <person name="Birren B."/>
        </authorList>
    </citation>
    <scope>NUCLEOTIDE SEQUENCE [LARGE SCALE GENOMIC DNA]</scope>
    <source>
        <strain evidence="1 2">H386</strain>
    </source>
</reference>
<proteinExistence type="predicted"/>
<evidence type="ECO:0000313" key="2">
    <source>
        <dbReference type="Proteomes" id="UP000193045"/>
    </source>
</evidence>
<name>A0A1X3JET9_ECOLX</name>
<dbReference type="AlphaFoldDB" id="A0A1X3JET9"/>
<dbReference type="Proteomes" id="UP000193045">
    <property type="component" value="Unassembled WGS sequence"/>
</dbReference>
<evidence type="ECO:0000313" key="1">
    <source>
        <dbReference type="EMBL" id="OSL06615.1"/>
    </source>
</evidence>
<gene>
    <name evidence="1" type="ORF">ECVG_00407</name>
</gene>
<sequence length="103" mass="12264">MKLQDLNWRRRRNWALKSSTKRKCCVCWVAEMEKEQLIEIANTIMPFGKYKGRRLIDLPEEYLLWFARKDEFPAGKLGELMQITLLIKTEGLTQLVQPLKRPL</sequence>
<accession>A0A1X3JET9</accession>
<dbReference type="InterPro" id="IPR024530">
    <property type="entry name" value="QSregVF_b"/>
</dbReference>
<dbReference type="EMBL" id="ADJB01000070">
    <property type="protein sequence ID" value="OSL06615.1"/>
    <property type="molecule type" value="Genomic_DNA"/>
</dbReference>
<comment type="caution">
    <text evidence="1">The sequence shown here is derived from an EMBL/GenBank/DDBJ whole genome shotgun (WGS) entry which is preliminary data.</text>
</comment>